<evidence type="ECO:0000313" key="2">
    <source>
        <dbReference type="WBParaSite" id="scaffold17369_cov197.g18594"/>
    </source>
</evidence>
<organism evidence="1 2">
    <name type="scientific">Meloidogyne javanica</name>
    <name type="common">Root-knot nematode worm</name>
    <dbReference type="NCBI Taxonomy" id="6303"/>
    <lineage>
        <taxon>Eukaryota</taxon>
        <taxon>Metazoa</taxon>
        <taxon>Ecdysozoa</taxon>
        <taxon>Nematoda</taxon>
        <taxon>Chromadorea</taxon>
        <taxon>Rhabditida</taxon>
        <taxon>Tylenchina</taxon>
        <taxon>Tylenchomorpha</taxon>
        <taxon>Tylenchoidea</taxon>
        <taxon>Meloidogynidae</taxon>
        <taxon>Meloidogyninae</taxon>
        <taxon>Meloidogyne</taxon>
        <taxon>Meloidogyne incognita group</taxon>
    </lineage>
</organism>
<proteinExistence type="predicted"/>
<dbReference type="AlphaFoldDB" id="A0A915LSL0"/>
<reference evidence="2" key="1">
    <citation type="submission" date="2022-11" db="UniProtKB">
        <authorList>
            <consortium name="WormBaseParasite"/>
        </authorList>
    </citation>
    <scope>IDENTIFICATION</scope>
</reference>
<dbReference type="WBParaSite" id="scaffold17369_cov197.g18594">
    <property type="protein sequence ID" value="scaffold17369_cov197.g18594"/>
    <property type="gene ID" value="scaffold17369_cov197.g18594"/>
</dbReference>
<name>A0A915LSL0_MELJA</name>
<accession>A0A915LSL0</accession>
<sequence>MKPCVNCTVLIEEESLATARYPYPYNVIDFPLELDMKPYVQTESPYVKGNTIYSLYWMADITENYIHSDYNGESEQDCHKFLILLLVKLGEDSNRGNYEINMNLEYYNDCNNICPPPVFEEKP</sequence>
<keyword evidence="1" id="KW-1185">Reference proteome</keyword>
<dbReference type="Proteomes" id="UP000887561">
    <property type="component" value="Unplaced"/>
</dbReference>
<evidence type="ECO:0000313" key="1">
    <source>
        <dbReference type="Proteomes" id="UP000887561"/>
    </source>
</evidence>
<protein>
    <submittedName>
        <fullName evidence="2">Uncharacterized protein</fullName>
    </submittedName>
</protein>